<comment type="caution">
    <text evidence="2">The sequence shown here is derived from an EMBL/GenBank/DDBJ whole genome shotgun (WGS) entry which is preliminary data.</text>
</comment>
<dbReference type="InterPro" id="IPR029052">
    <property type="entry name" value="Metallo-depent_PP-like"/>
</dbReference>
<organism evidence="2 3">
    <name type="scientific">Bilifractor porci</name>
    <dbReference type="NCBI Taxonomy" id="2606636"/>
    <lineage>
        <taxon>Bacteria</taxon>
        <taxon>Bacillati</taxon>
        <taxon>Bacillota</taxon>
        <taxon>Clostridia</taxon>
        <taxon>Lachnospirales</taxon>
        <taxon>Lachnospiraceae</taxon>
        <taxon>Bilifractor</taxon>
    </lineage>
</organism>
<dbReference type="Proteomes" id="UP000466864">
    <property type="component" value="Unassembled WGS sequence"/>
</dbReference>
<keyword evidence="3" id="KW-1185">Reference proteome</keyword>
<dbReference type="Pfam" id="PF00149">
    <property type="entry name" value="Metallophos"/>
    <property type="match status" value="1"/>
</dbReference>
<dbReference type="RefSeq" id="WP_154456709.1">
    <property type="nucleotide sequence ID" value="NZ_VUMV01000001.1"/>
</dbReference>
<sequence length="269" mass="30697">MRRRTLRTTRYQIPLRKEEVPSGKFRFAFFTDLHNCCGREEAERLLSALEAGKPDFVLCGGDSIVAKPDRPTAPAVAFLQEVGRRFPLYCGTGNHEYRARIYPDTYQDMYREFTEPLRKSGVTILENSTVSFLCRDIPVQILGFDLDRYYYRRLHHSILPEGELDKALGRPDSHAVTILLAHNPLMLQTYLSWKADMTLCGHYHGGVMRFGAHHGLISPDFRLFPGDAYGLFQQEGKYCIVSSGCGEHSIPVRIHNPREFVVADLTVSR</sequence>
<dbReference type="AlphaFoldDB" id="A0A7X2P628"/>
<feature type="domain" description="Calcineurin-like phosphoesterase" evidence="1">
    <location>
        <begin position="25"/>
        <end position="204"/>
    </location>
</feature>
<dbReference type="SUPFAM" id="SSF56300">
    <property type="entry name" value="Metallo-dependent phosphatases"/>
    <property type="match status" value="1"/>
</dbReference>
<name>A0A7X2P628_9FIRM</name>
<proteinExistence type="predicted"/>
<dbReference type="GO" id="GO:0016787">
    <property type="term" value="F:hydrolase activity"/>
    <property type="evidence" value="ECO:0007669"/>
    <property type="project" value="InterPro"/>
</dbReference>
<dbReference type="Gene3D" id="3.60.21.10">
    <property type="match status" value="1"/>
</dbReference>
<reference evidence="2 3" key="1">
    <citation type="submission" date="2019-08" db="EMBL/GenBank/DDBJ databases">
        <title>In-depth cultivation of the pig gut microbiome towards novel bacterial diversity and tailored functional studies.</title>
        <authorList>
            <person name="Wylensek D."/>
            <person name="Hitch T.C.A."/>
            <person name="Clavel T."/>
        </authorList>
    </citation>
    <scope>NUCLEOTIDE SEQUENCE [LARGE SCALE GENOMIC DNA]</scope>
    <source>
        <strain evidence="2 3">Oil+RF-744-WCA-WT-13</strain>
    </source>
</reference>
<dbReference type="PANTHER" id="PTHR31302">
    <property type="entry name" value="TRANSMEMBRANE PROTEIN WITH METALLOPHOSPHOESTERASE DOMAIN-RELATED"/>
    <property type="match status" value="1"/>
</dbReference>
<evidence type="ECO:0000259" key="1">
    <source>
        <dbReference type="Pfam" id="PF00149"/>
    </source>
</evidence>
<evidence type="ECO:0000313" key="3">
    <source>
        <dbReference type="Proteomes" id="UP000466864"/>
    </source>
</evidence>
<dbReference type="EMBL" id="VUMV01000001">
    <property type="protein sequence ID" value="MST80895.1"/>
    <property type="molecule type" value="Genomic_DNA"/>
</dbReference>
<dbReference type="InterPro" id="IPR004843">
    <property type="entry name" value="Calcineurin-like_PHP"/>
</dbReference>
<dbReference type="PANTHER" id="PTHR31302:SF0">
    <property type="entry name" value="TRANSMEMBRANE PROTEIN WITH METALLOPHOSPHOESTERASE DOMAIN"/>
    <property type="match status" value="1"/>
</dbReference>
<gene>
    <name evidence="2" type="ORF">FYJ60_00895</name>
</gene>
<dbReference type="InterPro" id="IPR051158">
    <property type="entry name" value="Metallophosphoesterase_sf"/>
</dbReference>
<accession>A0A7X2P628</accession>
<protein>
    <recommendedName>
        <fullName evidence="1">Calcineurin-like phosphoesterase domain-containing protein</fullName>
    </recommendedName>
</protein>
<evidence type="ECO:0000313" key="2">
    <source>
        <dbReference type="EMBL" id="MST80895.1"/>
    </source>
</evidence>